<gene>
    <name evidence="17" type="primary">p3h2</name>
</gene>
<dbReference type="GO" id="GO:0019797">
    <property type="term" value="F:procollagen-proline 3-dioxygenase activity"/>
    <property type="evidence" value="ECO:0007669"/>
    <property type="project" value="UniProtKB-EC"/>
</dbReference>
<keyword evidence="5" id="KW-0479">Metal-binding</keyword>
<proteinExistence type="inferred from homology"/>
<evidence type="ECO:0000256" key="15">
    <source>
        <dbReference type="SAM" id="SignalP"/>
    </source>
</evidence>
<dbReference type="GO" id="GO:0032963">
    <property type="term" value="P:collagen metabolic process"/>
    <property type="evidence" value="ECO:0007669"/>
    <property type="project" value="InterPro"/>
</dbReference>
<evidence type="ECO:0000256" key="8">
    <source>
        <dbReference type="ARBA" id="ARBA00022803"/>
    </source>
</evidence>
<keyword evidence="10" id="KW-0847">Vitamin C</keyword>
<dbReference type="PANTHER" id="PTHR14049">
    <property type="entry name" value="LEPRECAN 1"/>
    <property type="match status" value="1"/>
</dbReference>
<keyword evidence="7" id="KW-0677">Repeat</keyword>
<evidence type="ECO:0000256" key="14">
    <source>
        <dbReference type="ARBA" id="ARBA00023180"/>
    </source>
</evidence>
<evidence type="ECO:0000256" key="7">
    <source>
        <dbReference type="ARBA" id="ARBA00022737"/>
    </source>
</evidence>
<evidence type="ECO:0000256" key="9">
    <source>
        <dbReference type="ARBA" id="ARBA00022824"/>
    </source>
</evidence>
<evidence type="ECO:0000256" key="6">
    <source>
        <dbReference type="ARBA" id="ARBA00022729"/>
    </source>
</evidence>
<dbReference type="GO" id="GO:0005506">
    <property type="term" value="F:iron ion binding"/>
    <property type="evidence" value="ECO:0007669"/>
    <property type="project" value="InterPro"/>
</dbReference>
<dbReference type="GO" id="GO:0005783">
    <property type="term" value="C:endoplasmic reticulum"/>
    <property type="evidence" value="ECO:0007669"/>
    <property type="project" value="TreeGrafter"/>
</dbReference>
<dbReference type="SMART" id="SM00702">
    <property type="entry name" value="P4Hc"/>
    <property type="match status" value="1"/>
</dbReference>
<evidence type="ECO:0000256" key="13">
    <source>
        <dbReference type="ARBA" id="ARBA00023004"/>
    </source>
</evidence>
<comment type="similarity">
    <text evidence="3">Belongs to the leprecan family.</text>
</comment>
<dbReference type="Gene3D" id="2.60.120.620">
    <property type="entry name" value="q2cbj1_9rhob like domain"/>
    <property type="match status" value="1"/>
</dbReference>
<evidence type="ECO:0000256" key="1">
    <source>
        <dbReference type="ARBA" id="ARBA00001961"/>
    </source>
</evidence>
<dbReference type="InterPro" id="IPR006620">
    <property type="entry name" value="Pro_4_hyd_alph"/>
</dbReference>
<keyword evidence="9" id="KW-0256">Endoplasmic reticulum</keyword>
<evidence type="ECO:0000256" key="11">
    <source>
        <dbReference type="ARBA" id="ARBA00022964"/>
    </source>
</evidence>
<evidence type="ECO:0000313" key="18">
    <source>
        <dbReference type="Proteomes" id="UP000005226"/>
    </source>
</evidence>
<dbReference type="EC" id="1.14.11.7" evidence="4"/>
<dbReference type="AlphaFoldDB" id="A0A674NLX2"/>
<dbReference type="GO" id="GO:0031418">
    <property type="term" value="F:L-ascorbic acid binding"/>
    <property type="evidence" value="ECO:0007669"/>
    <property type="project" value="UniProtKB-KW"/>
</dbReference>
<dbReference type="Proteomes" id="UP000005226">
    <property type="component" value="Chromosome 20"/>
</dbReference>
<evidence type="ECO:0000256" key="12">
    <source>
        <dbReference type="ARBA" id="ARBA00023002"/>
    </source>
</evidence>
<reference evidence="17" key="2">
    <citation type="submission" date="2025-08" db="UniProtKB">
        <authorList>
            <consortium name="Ensembl"/>
        </authorList>
    </citation>
    <scope>IDENTIFICATION</scope>
</reference>
<keyword evidence="13" id="KW-0408">Iron</keyword>
<dbReference type="InterPro" id="IPR044862">
    <property type="entry name" value="Pro_4_hyd_alph_FE2OG_OXY"/>
</dbReference>
<dbReference type="InterPro" id="IPR056585">
    <property type="entry name" value="Leprecan_dom"/>
</dbReference>
<reference evidence="17" key="3">
    <citation type="submission" date="2025-09" db="UniProtKB">
        <authorList>
            <consortium name="Ensembl"/>
        </authorList>
    </citation>
    <scope>IDENTIFICATION</scope>
</reference>
<dbReference type="InterPro" id="IPR011990">
    <property type="entry name" value="TPR-like_helical_dom_sf"/>
</dbReference>
<keyword evidence="6 15" id="KW-0732">Signal</keyword>
<feature type="chain" id="PRO_5025599564" description="procollagen-proline 3-dioxygenase" evidence="15">
    <location>
        <begin position="26"/>
        <end position="598"/>
    </location>
</feature>
<comment type="cofactor">
    <cofactor evidence="2">
        <name>Fe cation</name>
        <dbReference type="ChEBI" id="CHEBI:24875"/>
    </cofactor>
</comment>
<keyword evidence="14" id="KW-0325">Glycoprotein</keyword>
<dbReference type="InterPro" id="IPR005123">
    <property type="entry name" value="Oxoglu/Fe-dep_dioxygenase_dom"/>
</dbReference>
<name>A0A674NLX2_TAKRU</name>
<keyword evidence="18" id="KW-1185">Reference proteome</keyword>
<dbReference type="PANTHER" id="PTHR14049:SF1">
    <property type="entry name" value="PROLYL 3-HYDROXYLASE 2"/>
    <property type="match status" value="1"/>
</dbReference>
<evidence type="ECO:0000256" key="5">
    <source>
        <dbReference type="ARBA" id="ARBA00022723"/>
    </source>
</evidence>
<accession>A0A674NLX2</accession>
<protein>
    <recommendedName>
        <fullName evidence="4">procollagen-proline 3-dioxygenase</fullName>
        <ecNumber evidence="4">1.14.11.7</ecNumber>
    </recommendedName>
</protein>
<keyword evidence="12" id="KW-0560">Oxidoreductase</keyword>
<dbReference type="Pfam" id="PF13640">
    <property type="entry name" value="2OG-FeII_Oxy_3"/>
    <property type="match status" value="1"/>
</dbReference>
<evidence type="ECO:0000256" key="2">
    <source>
        <dbReference type="ARBA" id="ARBA00001962"/>
    </source>
</evidence>
<feature type="domain" description="Fe2OG dioxygenase" evidence="16">
    <location>
        <begin position="464"/>
        <end position="561"/>
    </location>
</feature>
<evidence type="ECO:0000256" key="10">
    <source>
        <dbReference type="ARBA" id="ARBA00022896"/>
    </source>
</evidence>
<keyword evidence="11" id="KW-0223">Dioxygenase</keyword>
<keyword evidence="8" id="KW-0802">TPR repeat</keyword>
<sequence length="598" mass="68481">MEGNFSPARLLSKVLLTALLTTCVAFLEPFDLLYENAVQAFYDSDYDNVVRFMEGALRSHREVRSTRIRCRLRCQDQHQLGQVFSESRFFDAVIRRAACMDACVEKKLGSQSVHKVSEDVVQDFNRRIPYNYLQLAYQKLKQPDKAAAAAHTYFQANPEHVEMGKNLEQYKDLQGVQEAHFVDREARPHQRSFTAAVKLYDKGDFEGSIALFEEALVEYYKADVECRALCQWPQKFEGYDYLRYRYSLYEVISDHFTQVLHCEHECVRDLATRPGRLSPMENYLPLHYDYLQFAYFQVGRLEEALRSALSYLLFQKGEEFVTENVAYYREALGHDGEPREVSTCCRRLGGPLLYDGVQLVQNSAALNGTQRVLLDQVITREECSALKHLAHAVTVAGDGYRGRMSPHTPNEKFEGATVLKTLQYGYEGRVPMSSARLFYDISERARRIIESYFLLNSTLHFSYTHLVCRTAITGQQDHRSDLSHPIHADNCLLDPEVLYHQFNNFEGGEFIFTEMDAKTVTASVKPKCGRMVGFSSGGENPHGVRAVTKGQRCAVALWFTLDPLFRELERLQADEVIQALDTQAVWGQSLSINPKDEL</sequence>
<dbReference type="Gene3D" id="1.25.40.10">
    <property type="entry name" value="Tetratricopeptide repeat domain"/>
    <property type="match status" value="2"/>
</dbReference>
<dbReference type="Ensembl" id="ENSTRUT00000063022.1">
    <property type="protein sequence ID" value="ENSTRUP00000074286.1"/>
    <property type="gene ID" value="ENSTRUG00000017655.3"/>
</dbReference>
<reference evidence="17 18" key="1">
    <citation type="journal article" date="2011" name="Genome Biol. Evol.">
        <title>Integration of the genetic map and genome assembly of fugu facilitates insights into distinct features of genome evolution in teleosts and mammals.</title>
        <authorList>
            <person name="Kai W."/>
            <person name="Kikuchi K."/>
            <person name="Tohari S."/>
            <person name="Chew A.K."/>
            <person name="Tay A."/>
            <person name="Fujiwara A."/>
            <person name="Hosoya S."/>
            <person name="Suetake H."/>
            <person name="Naruse K."/>
            <person name="Brenner S."/>
            <person name="Suzuki Y."/>
            <person name="Venkatesh B."/>
        </authorList>
    </citation>
    <scope>NUCLEOTIDE SEQUENCE [LARGE SCALE GENOMIC DNA]</scope>
</reference>
<feature type="signal peptide" evidence="15">
    <location>
        <begin position="1"/>
        <end position="25"/>
    </location>
</feature>
<dbReference type="GeneTree" id="ENSGT00940000159593"/>
<dbReference type="Pfam" id="PF23557">
    <property type="entry name" value="TPR_leprecan"/>
    <property type="match status" value="1"/>
</dbReference>
<evidence type="ECO:0000313" key="17">
    <source>
        <dbReference type="Ensembl" id="ENSTRUP00000074286.1"/>
    </source>
</evidence>
<comment type="cofactor">
    <cofactor evidence="1">
        <name>L-ascorbate</name>
        <dbReference type="ChEBI" id="CHEBI:38290"/>
    </cofactor>
</comment>
<dbReference type="PROSITE" id="PS51471">
    <property type="entry name" value="FE2OG_OXY"/>
    <property type="match status" value="1"/>
</dbReference>
<evidence type="ECO:0000256" key="4">
    <source>
        <dbReference type="ARBA" id="ARBA00012262"/>
    </source>
</evidence>
<evidence type="ECO:0000256" key="3">
    <source>
        <dbReference type="ARBA" id="ARBA00006487"/>
    </source>
</evidence>
<dbReference type="InterPro" id="IPR039575">
    <property type="entry name" value="P3H"/>
</dbReference>
<organism evidence="17 18">
    <name type="scientific">Takifugu rubripes</name>
    <name type="common">Japanese pufferfish</name>
    <name type="synonym">Fugu rubripes</name>
    <dbReference type="NCBI Taxonomy" id="31033"/>
    <lineage>
        <taxon>Eukaryota</taxon>
        <taxon>Metazoa</taxon>
        <taxon>Chordata</taxon>
        <taxon>Craniata</taxon>
        <taxon>Vertebrata</taxon>
        <taxon>Euteleostomi</taxon>
        <taxon>Actinopterygii</taxon>
        <taxon>Neopterygii</taxon>
        <taxon>Teleostei</taxon>
        <taxon>Neoteleostei</taxon>
        <taxon>Acanthomorphata</taxon>
        <taxon>Eupercaria</taxon>
        <taxon>Tetraodontiformes</taxon>
        <taxon>Tetradontoidea</taxon>
        <taxon>Tetraodontidae</taxon>
        <taxon>Takifugu</taxon>
    </lineage>
</organism>
<evidence type="ECO:0000259" key="16">
    <source>
        <dbReference type="PROSITE" id="PS51471"/>
    </source>
</evidence>